<dbReference type="GO" id="GO:0009717">
    <property type="term" value="P:isoflavonoid biosynthetic process"/>
    <property type="evidence" value="ECO:0007669"/>
    <property type="project" value="UniProtKB-ARBA"/>
</dbReference>
<gene>
    <name evidence="6" type="ORF">Fmac_030078</name>
</gene>
<dbReference type="Proteomes" id="UP001603857">
    <property type="component" value="Unassembled WGS sequence"/>
</dbReference>
<dbReference type="Pfam" id="PF08100">
    <property type="entry name" value="Dimerisation"/>
    <property type="match status" value="1"/>
</dbReference>
<feature type="domain" description="O-methyltransferase C-terminal" evidence="4">
    <location>
        <begin position="130"/>
        <end position="218"/>
    </location>
</feature>
<keyword evidence="3" id="KW-0949">S-adenosyl-L-methionine</keyword>
<sequence>MGFSGMNGTEEESELYHAQIHLYKHVYNFVSSMALKSAIELGIADAIHGNGKPMTLSELASALKLHPSKVGVLHRFMRLLTHNGFFTKTSEEEEEAYALTPSSKLLVRGKATCLAPIVKGALHASSLDMWHSSNKWLTENEEHTLYESATGESFWDFLNKTTQSDTLAMFQDAMAADSAMFKLALRECTHVFEGLSSLVDVGGGTGAVTRLIHEAFPT</sequence>
<evidence type="ECO:0000259" key="4">
    <source>
        <dbReference type="Pfam" id="PF00891"/>
    </source>
</evidence>
<dbReference type="EMBL" id="JBGMDY010000010">
    <property type="protein sequence ID" value="KAL2321109.1"/>
    <property type="molecule type" value="Genomic_DNA"/>
</dbReference>
<dbReference type="InterPro" id="IPR036390">
    <property type="entry name" value="WH_DNA-bd_sf"/>
</dbReference>
<keyword evidence="1" id="KW-0489">Methyltransferase</keyword>
<organism evidence="6 7">
    <name type="scientific">Flemingia macrophylla</name>
    <dbReference type="NCBI Taxonomy" id="520843"/>
    <lineage>
        <taxon>Eukaryota</taxon>
        <taxon>Viridiplantae</taxon>
        <taxon>Streptophyta</taxon>
        <taxon>Embryophyta</taxon>
        <taxon>Tracheophyta</taxon>
        <taxon>Spermatophyta</taxon>
        <taxon>Magnoliopsida</taxon>
        <taxon>eudicotyledons</taxon>
        <taxon>Gunneridae</taxon>
        <taxon>Pentapetalae</taxon>
        <taxon>rosids</taxon>
        <taxon>fabids</taxon>
        <taxon>Fabales</taxon>
        <taxon>Fabaceae</taxon>
        <taxon>Papilionoideae</taxon>
        <taxon>50 kb inversion clade</taxon>
        <taxon>NPAAA clade</taxon>
        <taxon>indigoferoid/millettioid clade</taxon>
        <taxon>Phaseoleae</taxon>
        <taxon>Flemingia</taxon>
    </lineage>
</organism>
<dbReference type="PROSITE" id="PS51683">
    <property type="entry name" value="SAM_OMT_II"/>
    <property type="match status" value="1"/>
</dbReference>
<comment type="caution">
    <text evidence="6">The sequence shown here is derived from an EMBL/GenBank/DDBJ whole genome shotgun (WGS) entry which is preliminary data.</text>
</comment>
<dbReference type="SUPFAM" id="SSF46785">
    <property type="entry name" value="Winged helix' DNA-binding domain"/>
    <property type="match status" value="1"/>
</dbReference>
<dbReference type="PANTHER" id="PTHR11746">
    <property type="entry name" value="O-METHYLTRANSFERASE"/>
    <property type="match status" value="1"/>
</dbReference>
<dbReference type="InterPro" id="IPR029063">
    <property type="entry name" value="SAM-dependent_MTases_sf"/>
</dbReference>
<feature type="domain" description="O-methyltransferase dimerisation" evidence="5">
    <location>
        <begin position="24"/>
        <end position="108"/>
    </location>
</feature>
<keyword evidence="7" id="KW-1185">Reference proteome</keyword>
<dbReference type="SUPFAM" id="SSF53335">
    <property type="entry name" value="S-adenosyl-L-methionine-dependent methyltransferases"/>
    <property type="match status" value="1"/>
</dbReference>
<dbReference type="AlphaFoldDB" id="A0ABD1LC60"/>
<evidence type="ECO:0000256" key="2">
    <source>
        <dbReference type="ARBA" id="ARBA00022679"/>
    </source>
</evidence>
<dbReference type="InterPro" id="IPR016461">
    <property type="entry name" value="COMT-like"/>
</dbReference>
<dbReference type="GO" id="GO:0032259">
    <property type="term" value="P:methylation"/>
    <property type="evidence" value="ECO:0007669"/>
    <property type="project" value="UniProtKB-KW"/>
</dbReference>
<evidence type="ECO:0000313" key="6">
    <source>
        <dbReference type="EMBL" id="KAL2321109.1"/>
    </source>
</evidence>
<dbReference type="InterPro" id="IPR001077">
    <property type="entry name" value="COMT_C"/>
</dbReference>
<dbReference type="Gene3D" id="3.40.50.150">
    <property type="entry name" value="Vaccinia Virus protein VP39"/>
    <property type="match status" value="1"/>
</dbReference>
<evidence type="ECO:0000313" key="7">
    <source>
        <dbReference type="Proteomes" id="UP001603857"/>
    </source>
</evidence>
<accession>A0ABD1LC60</accession>
<dbReference type="Gene3D" id="1.10.10.10">
    <property type="entry name" value="Winged helix-like DNA-binding domain superfamily/Winged helix DNA-binding domain"/>
    <property type="match status" value="1"/>
</dbReference>
<evidence type="ECO:0000259" key="5">
    <source>
        <dbReference type="Pfam" id="PF08100"/>
    </source>
</evidence>
<dbReference type="GO" id="GO:0008757">
    <property type="term" value="F:S-adenosylmethionine-dependent methyltransferase activity"/>
    <property type="evidence" value="ECO:0007669"/>
    <property type="project" value="UniProtKB-ARBA"/>
</dbReference>
<reference evidence="6 7" key="1">
    <citation type="submission" date="2024-08" db="EMBL/GenBank/DDBJ databases">
        <title>Insights into the chromosomal genome structure of Flemingia macrophylla.</title>
        <authorList>
            <person name="Ding Y."/>
            <person name="Zhao Y."/>
            <person name="Bi W."/>
            <person name="Wu M."/>
            <person name="Zhao G."/>
            <person name="Gong Y."/>
            <person name="Li W."/>
            <person name="Zhang P."/>
        </authorList>
    </citation>
    <scope>NUCLEOTIDE SEQUENCE [LARGE SCALE GENOMIC DNA]</scope>
    <source>
        <strain evidence="6">DYQJB</strain>
        <tissue evidence="6">Leaf</tissue>
    </source>
</reference>
<keyword evidence="2" id="KW-0808">Transferase</keyword>
<evidence type="ECO:0000256" key="3">
    <source>
        <dbReference type="ARBA" id="ARBA00022691"/>
    </source>
</evidence>
<name>A0ABD1LC60_9FABA</name>
<evidence type="ECO:0000256" key="1">
    <source>
        <dbReference type="ARBA" id="ARBA00022603"/>
    </source>
</evidence>
<protein>
    <submittedName>
        <fullName evidence="6">Uncharacterized protein</fullName>
    </submittedName>
</protein>
<proteinExistence type="predicted"/>
<dbReference type="FunFam" id="1.10.10.10:FF:000213">
    <property type="entry name" value="Coniferyl alcohol 9-O-methyltransferase"/>
    <property type="match status" value="1"/>
</dbReference>
<dbReference type="Pfam" id="PF00891">
    <property type="entry name" value="Methyltransf_2"/>
    <property type="match status" value="1"/>
</dbReference>
<dbReference type="InterPro" id="IPR036388">
    <property type="entry name" value="WH-like_DNA-bd_sf"/>
</dbReference>
<dbReference type="InterPro" id="IPR012967">
    <property type="entry name" value="COMT_dimerisation"/>
</dbReference>